<evidence type="ECO:0000256" key="1">
    <source>
        <dbReference type="ARBA" id="ARBA00006692"/>
    </source>
</evidence>
<dbReference type="InterPro" id="IPR007110">
    <property type="entry name" value="Ig-like_dom"/>
</dbReference>
<dbReference type="PANTHER" id="PTHR45080:SF8">
    <property type="entry name" value="IG-LIKE DOMAIN-CONTAINING PROTEIN"/>
    <property type="match status" value="1"/>
</dbReference>
<proteinExistence type="inferred from homology"/>
<dbReference type="GO" id="GO:0007156">
    <property type="term" value="P:homophilic cell adhesion via plasma membrane adhesion molecules"/>
    <property type="evidence" value="ECO:0007669"/>
    <property type="project" value="TreeGrafter"/>
</dbReference>
<dbReference type="GO" id="GO:0005886">
    <property type="term" value="C:plasma membrane"/>
    <property type="evidence" value="ECO:0007669"/>
    <property type="project" value="TreeGrafter"/>
</dbReference>
<dbReference type="SMART" id="SM00408">
    <property type="entry name" value="IGc2"/>
    <property type="match status" value="1"/>
</dbReference>
<reference evidence="9" key="2">
    <citation type="submission" date="2025-09" db="UniProtKB">
        <authorList>
            <consortium name="Ensembl"/>
        </authorList>
    </citation>
    <scope>IDENTIFICATION</scope>
</reference>
<dbReference type="InterPro" id="IPR050958">
    <property type="entry name" value="Cell_Adh-Cytoskel_Orgn"/>
</dbReference>
<dbReference type="Gene3D" id="2.60.40.10">
    <property type="entry name" value="Immunoglobulins"/>
    <property type="match status" value="1"/>
</dbReference>
<dbReference type="InterPro" id="IPR003598">
    <property type="entry name" value="Ig_sub2"/>
</dbReference>
<organism evidence="9 10">
    <name type="scientific">Salarias fasciatus</name>
    <name type="common">Jewelled blenny</name>
    <name type="synonym">Blennius fasciatus</name>
    <dbReference type="NCBI Taxonomy" id="181472"/>
    <lineage>
        <taxon>Eukaryota</taxon>
        <taxon>Metazoa</taxon>
        <taxon>Chordata</taxon>
        <taxon>Craniata</taxon>
        <taxon>Vertebrata</taxon>
        <taxon>Euteleostomi</taxon>
        <taxon>Actinopterygii</taxon>
        <taxon>Neopterygii</taxon>
        <taxon>Teleostei</taxon>
        <taxon>Neoteleostei</taxon>
        <taxon>Acanthomorphata</taxon>
        <taxon>Ovalentaria</taxon>
        <taxon>Blenniimorphae</taxon>
        <taxon>Blenniiformes</taxon>
        <taxon>Blennioidei</taxon>
        <taxon>Blenniidae</taxon>
        <taxon>Salariinae</taxon>
        <taxon>Salarias</taxon>
    </lineage>
</organism>
<sequence>KKLSLLHFCQRCSLLLPEPSITRRGKTVAPCDQLVPEGQDVVISAKVRGQPKPMVYWSKDGVPVKMAGRFAVREIEDDTSELVIGSAQRSDTGRYVCKIVNEYGSEQAECRVELRGE</sequence>
<dbReference type="Pfam" id="PF07679">
    <property type="entry name" value="I-set"/>
    <property type="match status" value="1"/>
</dbReference>
<dbReference type="AlphaFoldDB" id="A0A672GXT4"/>
<dbReference type="InterPro" id="IPR036179">
    <property type="entry name" value="Ig-like_dom_sf"/>
</dbReference>
<evidence type="ECO:0000256" key="2">
    <source>
        <dbReference type="ARBA" id="ARBA00022729"/>
    </source>
</evidence>
<keyword evidence="5" id="KW-0067">ATP-binding</keyword>
<protein>
    <recommendedName>
        <fullName evidence="8">Ig-like domain-containing protein</fullName>
    </recommendedName>
</protein>
<dbReference type="FunFam" id="2.60.40.10:FF:000145">
    <property type="entry name" value="Myosin light chain kinase, smooth muscle"/>
    <property type="match status" value="1"/>
</dbReference>
<keyword evidence="3" id="KW-0677">Repeat</keyword>
<dbReference type="GO" id="GO:0008046">
    <property type="term" value="F:axon guidance receptor activity"/>
    <property type="evidence" value="ECO:0007669"/>
    <property type="project" value="TreeGrafter"/>
</dbReference>
<dbReference type="Ensembl" id="ENSSFAT00005016956.1">
    <property type="protein sequence ID" value="ENSSFAP00005016309.1"/>
    <property type="gene ID" value="ENSSFAG00005008665.1"/>
</dbReference>
<reference evidence="9" key="1">
    <citation type="submission" date="2025-08" db="UniProtKB">
        <authorList>
            <consortium name="Ensembl"/>
        </authorList>
    </citation>
    <scope>IDENTIFICATION</scope>
</reference>
<dbReference type="Proteomes" id="UP000472267">
    <property type="component" value="Unassembled WGS sequence"/>
</dbReference>
<comment type="similarity">
    <text evidence="1">Belongs to the protein kinase superfamily. CAMK Ser/Thr protein kinase family.</text>
</comment>
<evidence type="ECO:0000313" key="10">
    <source>
        <dbReference type="Proteomes" id="UP000472267"/>
    </source>
</evidence>
<dbReference type="PROSITE" id="PS50835">
    <property type="entry name" value="IG_LIKE"/>
    <property type="match status" value="1"/>
</dbReference>
<evidence type="ECO:0000313" key="9">
    <source>
        <dbReference type="Ensembl" id="ENSSFAP00005016309.1"/>
    </source>
</evidence>
<dbReference type="SUPFAM" id="SSF48726">
    <property type="entry name" value="Immunoglobulin"/>
    <property type="match status" value="1"/>
</dbReference>
<dbReference type="InterPro" id="IPR013783">
    <property type="entry name" value="Ig-like_fold"/>
</dbReference>
<evidence type="ECO:0000256" key="7">
    <source>
        <dbReference type="ARBA" id="ARBA00023319"/>
    </source>
</evidence>
<evidence type="ECO:0000256" key="3">
    <source>
        <dbReference type="ARBA" id="ARBA00022737"/>
    </source>
</evidence>
<evidence type="ECO:0000259" key="8">
    <source>
        <dbReference type="PROSITE" id="PS50835"/>
    </source>
</evidence>
<dbReference type="PANTHER" id="PTHR45080">
    <property type="entry name" value="CONTACTIN 5"/>
    <property type="match status" value="1"/>
</dbReference>
<accession>A0A672GXT4</accession>
<dbReference type="SMART" id="SM00409">
    <property type="entry name" value="IG"/>
    <property type="match status" value="1"/>
</dbReference>
<feature type="domain" description="Ig-like" evidence="8">
    <location>
        <begin position="19"/>
        <end position="113"/>
    </location>
</feature>
<dbReference type="InterPro" id="IPR013098">
    <property type="entry name" value="Ig_I-set"/>
</dbReference>
<evidence type="ECO:0000256" key="4">
    <source>
        <dbReference type="ARBA" id="ARBA00022741"/>
    </source>
</evidence>
<keyword evidence="2" id="KW-0732">Signal</keyword>
<dbReference type="GO" id="GO:0005524">
    <property type="term" value="F:ATP binding"/>
    <property type="evidence" value="ECO:0007669"/>
    <property type="project" value="UniProtKB-KW"/>
</dbReference>
<evidence type="ECO:0000256" key="5">
    <source>
        <dbReference type="ARBA" id="ARBA00022840"/>
    </source>
</evidence>
<keyword evidence="7" id="KW-0393">Immunoglobulin domain</keyword>
<keyword evidence="6" id="KW-1015">Disulfide bond</keyword>
<evidence type="ECO:0000256" key="6">
    <source>
        <dbReference type="ARBA" id="ARBA00023157"/>
    </source>
</evidence>
<keyword evidence="10" id="KW-1185">Reference proteome</keyword>
<dbReference type="OMA" id="HELREMD"/>
<dbReference type="GO" id="GO:0030424">
    <property type="term" value="C:axon"/>
    <property type="evidence" value="ECO:0007669"/>
    <property type="project" value="TreeGrafter"/>
</dbReference>
<dbReference type="InParanoid" id="A0A672GXT4"/>
<dbReference type="GO" id="GO:0043025">
    <property type="term" value="C:neuronal cell body"/>
    <property type="evidence" value="ECO:0007669"/>
    <property type="project" value="TreeGrafter"/>
</dbReference>
<dbReference type="GO" id="GO:0050808">
    <property type="term" value="P:synapse organization"/>
    <property type="evidence" value="ECO:0007669"/>
    <property type="project" value="TreeGrafter"/>
</dbReference>
<name>A0A672GXT4_SALFA</name>
<keyword evidence="4" id="KW-0547">Nucleotide-binding</keyword>
<dbReference type="InterPro" id="IPR003599">
    <property type="entry name" value="Ig_sub"/>
</dbReference>